<evidence type="ECO:0000313" key="2">
    <source>
        <dbReference type="EMBL" id="KAF8653999.1"/>
    </source>
</evidence>
<organism evidence="2 3">
    <name type="scientific">Digitaria exilis</name>
    <dbReference type="NCBI Taxonomy" id="1010633"/>
    <lineage>
        <taxon>Eukaryota</taxon>
        <taxon>Viridiplantae</taxon>
        <taxon>Streptophyta</taxon>
        <taxon>Embryophyta</taxon>
        <taxon>Tracheophyta</taxon>
        <taxon>Spermatophyta</taxon>
        <taxon>Magnoliopsida</taxon>
        <taxon>Liliopsida</taxon>
        <taxon>Poales</taxon>
        <taxon>Poaceae</taxon>
        <taxon>PACMAD clade</taxon>
        <taxon>Panicoideae</taxon>
        <taxon>Panicodae</taxon>
        <taxon>Paniceae</taxon>
        <taxon>Anthephorinae</taxon>
        <taxon>Digitaria</taxon>
    </lineage>
</organism>
<sequence>MLLLHKPKAGGSLLREDRRM</sequence>
<dbReference type="AlphaFoldDB" id="A0A835E0C3"/>
<dbReference type="EMBL" id="JACEFO010002617">
    <property type="protein sequence ID" value="KAF8653999.1"/>
    <property type="molecule type" value="Genomic_DNA"/>
</dbReference>
<feature type="region of interest" description="Disordered" evidence="1">
    <location>
        <begin position="1"/>
        <end position="20"/>
    </location>
</feature>
<evidence type="ECO:0000256" key="1">
    <source>
        <dbReference type="SAM" id="MobiDB-lite"/>
    </source>
</evidence>
<evidence type="ECO:0000313" key="3">
    <source>
        <dbReference type="Proteomes" id="UP000636709"/>
    </source>
</evidence>
<gene>
    <name evidence="2" type="ORF">HU200_062141</name>
</gene>
<name>A0A835E0C3_9POAL</name>
<keyword evidence="3" id="KW-1185">Reference proteome</keyword>
<proteinExistence type="predicted"/>
<protein>
    <submittedName>
        <fullName evidence="2">Uncharacterized protein</fullName>
    </submittedName>
</protein>
<reference evidence="2" key="1">
    <citation type="submission" date="2020-07" db="EMBL/GenBank/DDBJ databases">
        <title>Genome sequence and genetic diversity analysis of an under-domesticated orphan crop, white fonio (Digitaria exilis).</title>
        <authorList>
            <person name="Bennetzen J.L."/>
            <person name="Chen S."/>
            <person name="Ma X."/>
            <person name="Wang X."/>
            <person name="Yssel A.E.J."/>
            <person name="Chaluvadi S.R."/>
            <person name="Johnson M."/>
            <person name="Gangashetty P."/>
            <person name="Hamidou F."/>
            <person name="Sanogo M.D."/>
            <person name="Zwaenepoel A."/>
            <person name="Wallace J."/>
            <person name="Van De Peer Y."/>
            <person name="Van Deynze A."/>
        </authorList>
    </citation>
    <scope>NUCLEOTIDE SEQUENCE</scope>
    <source>
        <tissue evidence="2">Leaves</tissue>
    </source>
</reference>
<comment type="caution">
    <text evidence="2">The sequence shown here is derived from an EMBL/GenBank/DDBJ whole genome shotgun (WGS) entry which is preliminary data.</text>
</comment>
<accession>A0A835E0C3</accession>
<dbReference type="Proteomes" id="UP000636709">
    <property type="component" value="Unassembled WGS sequence"/>
</dbReference>